<dbReference type="AlphaFoldDB" id="A0A9Q5B587"/>
<organism evidence="1 2">
    <name type="scientific">Pseudomonas fragi</name>
    <dbReference type="NCBI Taxonomy" id="296"/>
    <lineage>
        <taxon>Bacteria</taxon>
        <taxon>Pseudomonadati</taxon>
        <taxon>Pseudomonadota</taxon>
        <taxon>Gammaproteobacteria</taxon>
        <taxon>Pseudomonadales</taxon>
        <taxon>Pseudomonadaceae</taxon>
        <taxon>Pseudomonas</taxon>
    </lineage>
</organism>
<protein>
    <submittedName>
        <fullName evidence="1">Uncharacterized protein</fullName>
    </submittedName>
</protein>
<accession>A0A9Q5B587</accession>
<dbReference type="Proteomes" id="UP000564604">
    <property type="component" value="Unassembled WGS sequence"/>
</dbReference>
<comment type="caution">
    <text evidence="1">The sequence shown here is derived from an EMBL/GenBank/DDBJ whole genome shotgun (WGS) entry which is preliminary data.</text>
</comment>
<name>A0A9Q5B587_PSEFR</name>
<sequence>MLHSVFAAAKYKIVGPKKQYTLSFEQTAIEEGVIFQNSNGNIEIAGAPAATLKLIPIK</sequence>
<gene>
    <name evidence="1" type="ORF">HBN89_25090</name>
</gene>
<evidence type="ECO:0000313" key="1">
    <source>
        <dbReference type="EMBL" id="NNB52485.1"/>
    </source>
</evidence>
<reference evidence="1 2" key="1">
    <citation type="journal article" date="2020" name="Front. Microbiol.">
        <title>Genetic Organization of the aprX-lipA2 Operon Affects the Proteolytic Potential of Pseudomonas Species in Milk.</title>
        <authorList>
            <person name="Maier C."/>
            <person name="Huptas C."/>
            <person name="von Neubeck M."/>
            <person name="Scherer S."/>
            <person name="Wenning M."/>
            <person name="Lucking G."/>
        </authorList>
    </citation>
    <scope>NUCLEOTIDE SEQUENCE [LARGE SCALE GENOMIC DNA]</scope>
    <source>
        <strain evidence="1 2">WS 5094</strain>
    </source>
</reference>
<dbReference type="EMBL" id="JAAQYX010000081">
    <property type="protein sequence ID" value="NNB52485.1"/>
    <property type="molecule type" value="Genomic_DNA"/>
</dbReference>
<proteinExistence type="predicted"/>
<evidence type="ECO:0000313" key="2">
    <source>
        <dbReference type="Proteomes" id="UP000564604"/>
    </source>
</evidence>